<dbReference type="AlphaFoldDB" id="A0A6J6EJB2"/>
<protein>
    <submittedName>
        <fullName evidence="3">Unannotated protein</fullName>
    </submittedName>
</protein>
<dbReference type="InterPro" id="IPR036259">
    <property type="entry name" value="MFS_trans_sf"/>
</dbReference>
<evidence type="ECO:0000256" key="1">
    <source>
        <dbReference type="SAM" id="Phobius"/>
    </source>
</evidence>
<feature type="transmembrane region" description="Helical" evidence="1">
    <location>
        <begin position="20"/>
        <end position="40"/>
    </location>
</feature>
<dbReference type="GO" id="GO:0022857">
    <property type="term" value="F:transmembrane transporter activity"/>
    <property type="evidence" value="ECO:0007669"/>
    <property type="project" value="InterPro"/>
</dbReference>
<keyword evidence="1" id="KW-0812">Transmembrane</keyword>
<proteinExistence type="predicted"/>
<evidence type="ECO:0000313" key="3">
    <source>
        <dbReference type="EMBL" id="CAB4573038.1"/>
    </source>
</evidence>
<dbReference type="EMBL" id="CAEZTK010000074">
    <property type="protein sequence ID" value="CAB4573038.1"/>
    <property type="molecule type" value="Genomic_DNA"/>
</dbReference>
<gene>
    <name evidence="3" type="ORF">UFOPK1643_00885</name>
</gene>
<dbReference type="InterPro" id="IPR020846">
    <property type="entry name" value="MFS_dom"/>
</dbReference>
<accession>A0A6J6EJB2</accession>
<organism evidence="3">
    <name type="scientific">freshwater metagenome</name>
    <dbReference type="NCBI Taxonomy" id="449393"/>
    <lineage>
        <taxon>unclassified sequences</taxon>
        <taxon>metagenomes</taxon>
        <taxon>ecological metagenomes</taxon>
    </lineage>
</organism>
<dbReference type="PROSITE" id="PS50850">
    <property type="entry name" value="MFS"/>
    <property type="match status" value="1"/>
</dbReference>
<reference evidence="3" key="1">
    <citation type="submission" date="2020-05" db="EMBL/GenBank/DDBJ databases">
        <authorList>
            <person name="Chiriac C."/>
            <person name="Salcher M."/>
            <person name="Ghai R."/>
            <person name="Kavagutti S V."/>
        </authorList>
    </citation>
    <scope>NUCLEOTIDE SEQUENCE</scope>
</reference>
<keyword evidence="1" id="KW-0472">Membrane</keyword>
<name>A0A6J6EJB2_9ZZZZ</name>
<feature type="domain" description="Major facilitator superfamily (MFS) profile" evidence="2">
    <location>
        <begin position="1"/>
        <end position="45"/>
    </location>
</feature>
<sequence>MAFGAPAVGYFTDLFGPQETLVLGGVAVAIVSMIVIFSPFRRERV</sequence>
<evidence type="ECO:0000259" key="2">
    <source>
        <dbReference type="PROSITE" id="PS50850"/>
    </source>
</evidence>
<keyword evidence="1" id="KW-1133">Transmembrane helix</keyword>
<dbReference type="SUPFAM" id="SSF103473">
    <property type="entry name" value="MFS general substrate transporter"/>
    <property type="match status" value="1"/>
</dbReference>